<evidence type="ECO:0000313" key="1">
    <source>
        <dbReference type="EMBL" id="KAG5612163.1"/>
    </source>
</evidence>
<evidence type="ECO:0000313" key="2">
    <source>
        <dbReference type="Proteomes" id="UP000824120"/>
    </source>
</evidence>
<reference evidence="1 2" key="1">
    <citation type="submission" date="2020-09" db="EMBL/GenBank/DDBJ databases">
        <title>De no assembly of potato wild relative species, Solanum commersonii.</title>
        <authorList>
            <person name="Cho K."/>
        </authorList>
    </citation>
    <scope>NUCLEOTIDE SEQUENCE [LARGE SCALE GENOMIC DNA]</scope>
    <source>
        <strain evidence="1">LZ3.2</strain>
        <tissue evidence="1">Leaf</tissue>
    </source>
</reference>
<name>A0A9J5ZGW4_SOLCO</name>
<dbReference type="Proteomes" id="UP000824120">
    <property type="component" value="Chromosome 4"/>
</dbReference>
<organism evidence="1 2">
    <name type="scientific">Solanum commersonii</name>
    <name type="common">Commerson's wild potato</name>
    <name type="synonym">Commerson's nightshade</name>
    <dbReference type="NCBI Taxonomy" id="4109"/>
    <lineage>
        <taxon>Eukaryota</taxon>
        <taxon>Viridiplantae</taxon>
        <taxon>Streptophyta</taxon>
        <taxon>Embryophyta</taxon>
        <taxon>Tracheophyta</taxon>
        <taxon>Spermatophyta</taxon>
        <taxon>Magnoliopsida</taxon>
        <taxon>eudicotyledons</taxon>
        <taxon>Gunneridae</taxon>
        <taxon>Pentapetalae</taxon>
        <taxon>asterids</taxon>
        <taxon>lamiids</taxon>
        <taxon>Solanales</taxon>
        <taxon>Solanaceae</taxon>
        <taxon>Solanoideae</taxon>
        <taxon>Solaneae</taxon>
        <taxon>Solanum</taxon>
    </lineage>
</organism>
<dbReference type="OrthoDB" id="10459243at2759"/>
<proteinExistence type="predicted"/>
<comment type="caution">
    <text evidence="1">The sequence shown here is derived from an EMBL/GenBank/DDBJ whole genome shotgun (WGS) entry which is preliminary data.</text>
</comment>
<dbReference type="AlphaFoldDB" id="A0A9J5ZGW4"/>
<dbReference type="EMBL" id="JACXVP010000004">
    <property type="protein sequence ID" value="KAG5612163.1"/>
    <property type="molecule type" value="Genomic_DNA"/>
</dbReference>
<keyword evidence="2" id="KW-1185">Reference proteome</keyword>
<protein>
    <submittedName>
        <fullName evidence="1">Uncharacterized protein</fullName>
    </submittedName>
</protein>
<accession>A0A9J5ZGW4</accession>
<gene>
    <name evidence="1" type="ORF">H5410_023444</name>
</gene>
<sequence>MGILARIPHIAYSILNGATWSMRIHIADPNLLVIESQFGTGWTLCLSLLFHFSGEPLEVGSAASLGVTFVATMIDLF</sequence>